<dbReference type="AlphaFoldDB" id="A0A8T0G319"/>
<organism evidence="4 5">
    <name type="scientific">Ceratodon purpureus</name>
    <name type="common">Fire moss</name>
    <name type="synonym">Dicranum purpureum</name>
    <dbReference type="NCBI Taxonomy" id="3225"/>
    <lineage>
        <taxon>Eukaryota</taxon>
        <taxon>Viridiplantae</taxon>
        <taxon>Streptophyta</taxon>
        <taxon>Embryophyta</taxon>
        <taxon>Bryophyta</taxon>
        <taxon>Bryophytina</taxon>
        <taxon>Bryopsida</taxon>
        <taxon>Dicranidae</taxon>
        <taxon>Pseudoditrichales</taxon>
        <taxon>Ditrichaceae</taxon>
        <taxon>Ceratodon</taxon>
    </lineage>
</organism>
<protein>
    <recommendedName>
        <fullName evidence="3">CCHC-type domain-containing protein</fullName>
    </recommendedName>
</protein>
<dbReference type="SMART" id="SM00343">
    <property type="entry name" value="ZnF_C2HC"/>
    <property type="match status" value="1"/>
</dbReference>
<dbReference type="Gene3D" id="4.10.60.10">
    <property type="entry name" value="Zinc finger, CCHC-type"/>
    <property type="match status" value="1"/>
</dbReference>
<keyword evidence="1" id="KW-0863">Zinc-finger</keyword>
<evidence type="ECO:0000256" key="2">
    <source>
        <dbReference type="SAM" id="MobiDB-lite"/>
    </source>
</evidence>
<dbReference type="GO" id="GO:0008270">
    <property type="term" value="F:zinc ion binding"/>
    <property type="evidence" value="ECO:0007669"/>
    <property type="project" value="UniProtKB-KW"/>
</dbReference>
<evidence type="ECO:0000259" key="3">
    <source>
        <dbReference type="PROSITE" id="PS50158"/>
    </source>
</evidence>
<evidence type="ECO:0000313" key="5">
    <source>
        <dbReference type="Proteomes" id="UP000822688"/>
    </source>
</evidence>
<keyword evidence="1" id="KW-0862">Zinc</keyword>
<dbReference type="Proteomes" id="UP000822688">
    <property type="component" value="Chromosome 12"/>
</dbReference>
<keyword evidence="5" id="KW-1185">Reference proteome</keyword>
<dbReference type="EMBL" id="CM026433">
    <property type="protein sequence ID" value="KAG0553305.1"/>
    <property type="molecule type" value="Genomic_DNA"/>
</dbReference>
<dbReference type="Pfam" id="PF00098">
    <property type="entry name" value="zf-CCHC"/>
    <property type="match status" value="1"/>
</dbReference>
<sequence>MENAEEKAFFSSRSQGSGSGRKILSAEEKRKQGARIAELKKKTKCRKCGKHGHWERECPKHKKDRDSSERVSSNNTDIRKSEAHATITEIPDEGDSSAFMVDVNEYLDDDVWYMDGGATD</sequence>
<feature type="region of interest" description="Disordered" evidence="2">
    <location>
        <begin position="50"/>
        <end position="95"/>
    </location>
</feature>
<dbReference type="GO" id="GO:0003676">
    <property type="term" value="F:nucleic acid binding"/>
    <property type="evidence" value="ECO:0007669"/>
    <property type="project" value="InterPro"/>
</dbReference>
<name>A0A8T0G319_CERPU</name>
<gene>
    <name evidence="4" type="ORF">KC19_12G000800</name>
</gene>
<feature type="region of interest" description="Disordered" evidence="2">
    <location>
        <begin position="1"/>
        <end position="33"/>
    </location>
</feature>
<dbReference type="InterPro" id="IPR001878">
    <property type="entry name" value="Znf_CCHC"/>
</dbReference>
<feature type="domain" description="CCHC-type" evidence="3">
    <location>
        <begin position="44"/>
        <end position="60"/>
    </location>
</feature>
<comment type="caution">
    <text evidence="4">The sequence shown here is derived from an EMBL/GenBank/DDBJ whole genome shotgun (WGS) entry which is preliminary data.</text>
</comment>
<dbReference type="SUPFAM" id="SSF57756">
    <property type="entry name" value="Retrovirus zinc finger-like domains"/>
    <property type="match status" value="1"/>
</dbReference>
<evidence type="ECO:0000313" key="4">
    <source>
        <dbReference type="EMBL" id="KAG0553305.1"/>
    </source>
</evidence>
<accession>A0A8T0G319</accession>
<dbReference type="PROSITE" id="PS50158">
    <property type="entry name" value="ZF_CCHC"/>
    <property type="match status" value="1"/>
</dbReference>
<reference evidence="4" key="1">
    <citation type="submission" date="2020-06" db="EMBL/GenBank/DDBJ databases">
        <title>WGS assembly of Ceratodon purpureus strain R40.</title>
        <authorList>
            <person name="Carey S.B."/>
            <person name="Jenkins J."/>
            <person name="Shu S."/>
            <person name="Lovell J.T."/>
            <person name="Sreedasyam A."/>
            <person name="Maumus F."/>
            <person name="Tiley G.P."/>
            <person name="Fernandez-Pozo N."/>
            <person name="Barry K."/>
            <person name="Chen C."/>
            <person name="Wang M."/>
            <person name="Lipzen A."/>
            <person name="Daum C."/>
            <person name="Saski C.A."/>
            <person name="Payton A.C."/>
            <person name="Mcbreen J.C."/>
            <person name="Conrad R.E."/>
            <person name="Kollar L.M."/>
            <person name="Olsson S."/>
            <person name="Huttunen S."/>
            <person name="Landis J.B."/>
            <person name="Wickett N.J."/>
            <person name="Johnson M.G."/>
            <person name="Rensing S.A."/>
            <person name="Grimwood J."/>
            <person name="Schmutz J."/>
            <person name="Mcdaniel S.F."/>
        </authorList>
    </citation>
    <scope>NUCLEOTIDE SEQUENCE</scope>
    <source>
        <strain evidence="4">R40</strain>
    </source>
</reference>
<keyword evidence="1" id="KW-0479">Metal-binding</keyword>
<dbReference type="InterPro" id="IPR036875">
    <property type="entry name" value="Znf_CCHC_sf"/>
</dbReference>
<evidence type="ECO:0000256" key="1">
    <source>
        <dbReference type="PROSITE-ProRule" id="PRU00047"/>
    </source>
</evidence>
<proteinExistence type="predicted"/>
<feature type="compositionally biased region" description="Basic and acidic residues" evidence="2">
    <location>
        <begin position="52"/>
        <end position="69"/>
    </location>
</feature>